<evidence type="ECO:0008006" key="3">
    <source>
        <dbReference type="Google" id="ProtNLM"/>
    </source>
</evidence>
<name>A0AA91DMQ8_VARPD</name>
<protein>
    <recommendedName>
        <fullName evidence="3">DUF3396 domain-containing protein</fullName>
    </recommendedName>
</protein>
<organism evidence="1 2">
    <name type="scientific">Variovorax paradoxus</name>
    <dbReference type="NCBI Taxonomy" id="34073"/>
    <lineage>
        <taxon>Bacteria</taxon>
        <taxon>Pseudomonadati</taxon>
        <taxon>Pseudomonadota</taxon>
        <taxon>Betaproteobacteria</taxon>
        <taxon>Burkholderiales</taxon>
        <taxon>Comamonadaceae</taxon>
        <taxon>Variovorax</taxon>
    </lineage>
</organism>
<sequence>MSEVTDKLVFSGDDGIYLRLVTDITLYWRGSMFDHAQGIQNFYAKALGVIGSYLKFYRTESMEGSRPLKADSLQLLPDWFSKRKGKGKGIYMLSLEGGNDKDEPSEHAFYLLADQEEETRVGAVRLILPSWFMDTGYESVANLLAELVAGFDFDSGHAGFAVNWDPEGEYENEAASQMLMLAKKYPGIDLNYMDSTIIALQRSDAPAIKCVNWLTLLGTGLQQRLPALEELRGELGSECPVHELPGCWVIQAGAAPALGYPDRDEMKPYHRVGSALASARLQRHPAIFAESDPGYGTDEWLARFD</sequence>
<dbReference type="InterPro" id="IPR021815">
    <property type="entry name" value="TsiV"/>
</dbReference>
<dbReference type="AlphaFoldDB" id="A0AA91DMQ8"/>
<dbReference type="Proteomes" id="UP000077852">
    <property type="component" value="Unassembled WGS sequence"/>
</dbReference>
<dbReference type="RefSeq" id="WP_081268475.1">
    <property type="nucleotide sequence ID" value="NZ_LVHG01000049.1"/>
</dbReference>
<evidence type="ECO:0000313" key="2">
    <source>
        <dbReference type="Proteomes" id="UP000077852"/>
    </source>
</evidence>
<evidence type="ECO:0000313" key="1">
    <source>
        <dbReference type="EMBL" id="OAK62703.1"/>
    </source>
</evidence>
<proteinExistence type="predicted"/>
<comment type="caution">
    <text evidence="1">The sequence shown here is derived from an EMBL/GenBank/DDBJ whole genome shotgun (WGS) entry which is preliminary data.</text>
</comment>
<dbReference type="EMBL" id="LVHG01000049">
    <property type="protein sequence ID" value="OAK62703.1"/>
    <property type="molecule type" value="Genomic_DNA"/>
</dbReference>
<gene>
    <name evidence="1" type="ORF">A3K87_17795</name>
</gene>
<accession>A0AA91DMQ8</accession>
<dbReference type="Pfam" id="PF11876">
    <property type="entry name" value="TsiV"/>
    <property type="match status" value="1"/>
</dbReference>
<reference evidence="1 2" key="1">
    <citation type="submission" date="2016-03" db="EMBL/GenBank/DDBJ databases">
        <title>Genome sequence of Variovorax paradoxus KB5.</title>
        <authorList>
            <person name="Jeong H."/>
            <person name="Hong C.E."/>
            <person name="Jo S.H."/>
            <person name="Park J.M."/>
        </authorList>
    </citation>
    <scope>NUCLEOTIDE SEQUENCE [LARGE SCALE GENOMIC DNA]</scope>
    <source>
        <strain evidence="1 2">KB5</strain>
    </source>
</reference>